<feature type="active site" evidence="1">
    <location>
        <position position="178"/>
    </location>
</feature>
<dbReference type="EMBL" id="LXEO01000065">
    <property type="protein sequence ID" value="OAT15086.1"/>
    <property type="molecule type" value="Genomic_DNA"/>
</dbReference>
<dbReference type="PANTHER" id="PTHR13504">
    <property type="entry name" value="FIDO DOMAIN-CONTAINING PROTEIN DDB_G0283145"/>
    <property type="match status" value="1"/>
</dbReference>
<evidence type="ECO:0000259" key="4">
    <source>
        <dbReference type="PROSITE" id="PS51459"/>
    </source>
</evidence>
<keyword evidence="6" id="KW-1185">Reference proteome</keyword>
<feature type="binding site" evidence="2">
    <location>
        <begin position="219"/>
        <end position="220"/>
    </location>
    <ligand>
        <name>ATP</name>
        <dbReference type="ChEBI" id="CHEBI:30616"/>
    </ligand>
</feature>
<name>A0A1B7HHH7_9ENTR</name>
<dbReference type="InterPro" id="IPR003812">
    <property type="entry name" value="Fido"/>
</dbReference>
<gene>
    <name evidence="5" type="ORF">M979_4034</name>
</gene>
<accession>A0A1B7HHH7</accession>
<dbReference type="InterPro" id="IPR036597">
    <property type="entry name" value="Fido-like_dom_sf"/>
</dbReference>
<evidence type="ECO:0000313" key="6">
    <source>
        <dbReference type="Proteomes" id="UP000078286"/>
    </source>
</evidence>
<dbReference type="InterPro" id="IPR036390">
    <property type="entry name" value="WH_DNA-bd_sf"/>
</dbReference>
<dbReference type="SUPFAM" id="SSF140931">
    <property type="entry name" value="Fic-like"/>
    <property type="match status" value="1"/>
</dbReference>
<keyword evidence="5" id="KW-0378">Hydrolase</keyword>
<dbReference type="PATRIC" id="fig|1354255.3.peg.4149"/>
<feature type="domain" description="Fido" evidence="4">
    <location>
        <begin position="99"/>
        <end position="241"/>
    </location>
</feature>
<feature type="binding site" evidence="2">
    <location>
        <begin position="129"/>
        <end position="137"/>
    </location>
    <ligand>
        <name>ATP</name>
        <dbReference type="ChEBI" id="CHEBI:30616"/>
    </ligand>
</feature>
<protein>
    <submittedName>
        <fullName evidence="5">Type I restriction-modification system, specificity subunit S</fullName>
        <ecNumber evidence="5">3.1.21.3</ecNumber>
    </submittedName>
</protein>
<dbReference type="InterPro" id="IPR040198">
    <property type="entry name" value="Fido_containing"/>
</dbReference>
<comment type="caution">
    <text evidence="5">The sequence shown here is derived from an EMBL/GenBank/DDBJ whole genome shotgun (WGS) entry which is preliminary data.</text>
</comment>
<evidence type="ECO:0000256" key="3">
    <source>
        <dbReference type="PIRSR" id="PIRSR640198-3"/>
    </source>
</evidence>
<evidence type="ECO:0000256" key="2">
    <source>
        <dbReference type="PIRSR" id="PIRSR640198-2"/>
    </source>
</evidence>
<dbReference type="InterPro" id="IPR013196">
    <property type="entry name" value="HTH_11"/>
</dbReference>
<keyword evidence="2" id="KW-0067">ATP-binding</keyword>
<organism evidence="5 6">
    <name type="scientific">Buttiauxella noackiae ATCC 51607</name>
    <dbReference type="NCBI Taxonomy" id="1354255"/>
    <lineage>
        <taxon>Bacteria</taxon>
        <taxon>Pseudomonadati</taxon>
        <taxon>Pseudomonadota</taxon>
        <taxon>Gammaproteobacteria</taxon>
        <taxon>Enterobacterales</taxon>
        <taxon>Enterobacteriaceae</taxon>
        <taxon>Buttiauxella</taxon>
    </lineage>
</organism>
<dbReference type="Pfam" id="PF02661">
    <property type="entry name" value="Fic"/>
    <property type="match status" value="1"/>
</dbReference>
<dbReference type="EC" id="3.1.21.3" evidence="5"/>
<dbReference type="PANTHER" id="PTHR13504:SF38">
    <property type="entry name" value="FIDO DOMAIN-CONTAINING PROTEIN"/>
    <property type="match status" value="1"/>
</dbReference>
<proteinExistence type="predicted"/>
<dbReference type="InterPro" id="IPR036388">
    <property type="entry name" value="WH-like_DNA-bd_sf"/>
</dbReference>
<feature type="binding site" evidence="2">
    <location>
        <begin position="182"/>
        <end position="189"/>
    </location>
    <ligand>
        <name>ATP</name>
        <dbReference type="ChEBI" id="CHEBI:30616"/>
    </ligand>
</feature>
<dbReference type="GO" id="GO:0005524">
    <property type="term" value="F:ATP binding"/>
    <property type="evidence" value="ECO:0007669"/>
    <property type="project" value="UniProtKB-KW"/>
</dbReference>
<feature type="site" description="Important for autoinhibition of adenylyltransferase activity" evidence="3">
    <location>
        <position position="55"/>
    </location>
</feature>
<dbReference type="Proteomes" id="UP000078286">
    <property type="component" value="Unassembled WGS sequence"/>
</dbReference>
<reference evidence="5 6" key="1">
    <citation type="submission" date="2016-04" db="EMBL/GenBank/DDBJ databases">
        <title>ATOL: Assembling a taxonomically balanced genome-scale reconstruction of the evolutionary history of the Enterobacteriaceae.</title>
        <authorList>
            <person name="Plunkett G.III."/>
            <person name="Neeno-Eckwall E.C."/>
            <person name="Glasner J.D."/>
            <person name="Perna N.T."/>
        </authorList>
    </citation>
    <scope>NUCLEOTIDE SEQUENCE [LARGE SCALE GENOMIC DNA]</scope>
    <source>
        <strain evidence="5 6">ATCC 51607</strain>
    </source>
</reference>
<sequence>MAGYQPPFSITPSIINRVVEIGELLGRWATHAEQASPMLRKENRIRTIQASLAIEHNSLSTEQVSAIMDGKRVLAPAKDIQEVRNAIIAYEAMSSWKSGRVQDLLAAQRILMTGLVDAPGQFRTGNVGVYREKQLIHMAPPANQVSRLMADLLGWLDQTDVHPLIASSIFHYEFEFIHPFVDGNGRMGRLWQTLILSEWREELAWLPVETIIHNQQKSYYQVLGECDRASDCTLFIDFMLEKLIEGLSEGIATEQSRATKVAVEMAGEMAGEISASEYQLLTVLADKPHVTVAELIEVLGRSRRTIERNIRSLQEKGKLQRMGATKKGFWRVI</sequence>
<dbReference type="Gene3D" id="1.10.3290.10">
    <property type="entry name" value="Fido-like domain"/>
    <property type="match status" value="1"/>
</dbReference>
<dbReference type="Gene3D" id="1.10.10.10">
    <property type="entry name" value="Winged helix-like DNA-binding domain superfamily/Winged helix DNA-binding domain"/>
    <property type="match status" value="1"/>
</dbReference>
<dbReference type="Pfam" id="PF08279">
    <property type="entry name" value="HTH_11"/>
    <property type="match status" value="1"/>
</dbReference>
<dbReference type="RefSeq" id="WP_064556171.1">
    <property type="nucleotide sequence ID" value="NZ_LXEO01000065.1"/>
</dbReference>
<keyword evidence="2" id="KW-0547">Nucleotide-binding</keyword>
<dbReference type="GO" id="GO:0009035">
    <property type="term" value="F:type I site-specific deoxyribonuclease activity"/>
    <property type="evidence" value="ECO:0007669"/>
    <property type="project" value="UniProtKB-EC"/>
</dbReference>
<evidence type="ECO:0000256" key="1">
    <source>
        <dbReference type="PIRSR" id="PIRSR640198-1"/>
    </source>
</evidence>
<dbReference type="SUPFAM" id="SSF46785">
    <property type="entry name" value="Winged helix' DNA-binding domain"/>
    <property type="match status" value="1"/>
</dbReference>
<evidence type="ECO:0000313" key="5">
    <source>
        <dbReference type="EMBL" id="OAT15086.1"/>
    </source>
</evidence>
<dbReference type="AlphaFoldDB" id="A0A1B7HHH7"/>
<dbReference type="PROSITE" id="PS51459">
    <property type="entry name" value="FIDO"/>
    <property type="match status" value="1"/>
</dbReference>